<evidence type="ECO:0000256" key="5">
    <source>
        <dbReference type="ARBA" id="ARBA00022692"/>
    </source>
</evidence>
<sequence length="428" mass="46633">MRKSESYAALVIAAAALFFGEWLLGSQELYVRLLIGIGLGYALSRGYIGFAGSVNRAYTTGSTRLMRILMFMFFISALMSVAVLYGHDATSFDLWVNPINTGLLIGGLLFGFGMVFSGCCASGVLVNMVELLPQAIITLFFFGMGVFVGFPVQQSASWINESWLSTPTGTALGTKGVYFPDLFPNDGLNGYLGAILLTAVLCFLVIGISYLYENKRKKSSTYRLQFLEHMQVDYMQRDLTKDIDITHVPQLFTRDTFERLFVNPWSMRTGAMVIAAIFVILMGVTKAGWGASTPYGIWFGKLLITLGVGTEHIVAFTGMKAAPFVNSFFSHPITVQNIGIILGALLYILCCGQFINSMKAGLHISGKQIAFFALGGFCMGIGTRFANSCNVGALFTPIANFSLSGWIFFIFLVAGAIIGNKVAEKARL</sequence>
<keyword evidence="2" id="KW-0813">Transport</keyword>
<comment type="subcellular location">
    <subcellularLocation>
        <location evidence="1">Cell inner membrane</location>
        <topology evidence="1">Multi-pass membrane protein</topology>
    </subcellularLocation>
</comment>
<comment type="caution">
    <text evidence="10">The sequence shown here is derived from an EMBL/GenBank/DDBJ whole genome shotgun (WGS) entry which is preliminary data.</text>
</comment>
<dbReference type="PANTHER" id="PTHR30574:SF1">
    <property type="entry name" value="SULPHUR TRANSPORT DOMAIN-CONTAINING PROTEIN"/>
    <property type="match status" value="1"/>
</dbReference>
<feature type="transmembrane region" description="Helical" evidence="9">
    <location>
        <begin position="30"/>
        <end position="48"/>
    </location>
</feature>
<dbReference type="Pfam" id="PF04143">
    <property type="entry name" value="Sulf_transp"/>
    <property type="match status" value="1"/>
</dbReference>
<keyword evidence="7 9" id="KW-0472">Membrane</keyword>
<feature type="transmembrane region" description="Helical" evidence="9">
    <location>
        <begin position="131"/>
        <end position="152"/>
    </location>
</feature>
<dbReference type="RefSeq" id="WP_205087479.1">
    <property type="nucleotide sequence ID" value="NZ_JACJLA010000003.1"/>
</dbReference>
<evidence type="ECO:0000256" key="4">
    <source>
        <dbReference type="ARBA" id="ARBA00022519"/>
    </source>
</evidence>
<evidence type="ECO:0000256" key="2">
    <source>
        <dbReference type="ARBA" id="ARBA00022448"/>
    </source>
</evidence>
<feature type="transmembrane region" description="Helical" evidence="9">
    <location>
        <begin position="68"/>
        <end position="87"/>
    </location>
</feature>
<feature type="transmembrane region" description="Helical" evidence="9">
    <location>
        <begin position="338"/>
        <end position="357"/>
    </location>
</feature>
<keyword evidence="4" id="KW-0997">Cell inner membrane</keyword>
<organism evidence="10 11">
    <name type="scientific">Veillonella magna</name>
    <dbReference type="NCBI Taxonomy" id="464322"/>
    <lineage>
        <taxon>Bacteria</taxon>
        <taxon>Bacillati</taxon>
        <taxon>Bacillota</taxon>
        <taxon>Negativicutes</taxon>
        <taxon>Veillonellales</taxon>
        <taxon>Veillonellaceae</taxon>
        <taxon>Veillonella</taxon>
    </lineage>
</organism>
<feature type="transmembrane region" description="Helical" evidence="9">
    <location>
        <begin position="7"/>
        <end position="24"/>
    </location>
</feature>
<keyword evidence="6 9" id="KW-1133">Transmembrane helix</keyword>
<keyword evidence="5 9" id="KW-0812">Transmembrane</keyword>
<feature type="transmembrane region" description="Helical" evidence="9">
    <location>
        <begin position="398"/>
        <end position="418"/>
    </location>
</feature>
<keyword evidence="3" id="KW-1003">Cell membrane</keyword>
<dbReference type="InterPro" id="IPR007272">
    <property type="entry name" value="Sulf_transp_TsuA/YedE"/>
</dbReference>
<evidence type="ECO:0000256" key="3">
    <source>
        <dbReference type="ARBA" id="ARBA00022475"/>
    </source>
</evidence>
<protein>
    <submittedName>
        <fullName evidence="10">YeeE/YedE family protein</fullName>
    </submittedName>
</protein>
<keyword evidence="11" id="KW-1185">Reference proteome</keyword>
<feature type="transmembrane region" description="Helical" evidence="9">
    <location>
        <begin position="269"/>
        <end position="289"/>
    </location>
</feature>
<evidence type="ECO:0000313" key="11">
    <source>
        <dbReference type="Proteomes" id="UP000707138"/>
    </source>
</evidence>
<proteinExistence type="inferred from homology"/>
<dbReference type="Proteomes" id="UP000707138">
    <property type="component" value="Unassembled WGS sequence"/>
</dbReference>
<reference evidence="10 11" key="1">
    <citation type="journal article" date="2021" name="Sci. Rep.">
        <title>The distribution of antibiotic resistance genes in chicken gut microbiota commensals.</title>
        <authorList>
            <person name="Juricova H."/>
            <person name="Matiasovicova J."/>
            <person name="Kubasova T."/>
            <person name="Cejkova D."/>
            <person name="Rychlik I."/>
        </authorList>
    </citation>
    <scope>NUCLEOTIDE SEQUENCE [LARGE SCALE GENOMIC DNA]</scope>
    <source>
        <strain evidence="10 11">An537</strain>
    </source>
</reference>
<evidence type="ECO:0000256" key="7">
    <source>
        <dbReference type="ARBA" id="ARBA00023136"/>
    </source>
</evidence>
<dbReference type="EMBL" id="JACJLA010000003">
    <property type="protein sequence ID" value="MBM6912270.1"/>
    <property type="molecule type" value="Genomic_DNA"/>
</dbReference>
<feature type="transmembrane region" description="Helical" evidence="9">
    <location>
        <begin position="191"/>
        <end position="212"/>
    </location>
</feature>
<accession>A0ABS2GEW5</accession>
<name>A0ABS2GEW5_9FIRM</name>
<gene>
    <name evidence="10" type="ORF">H6A01_02850</name>
</gene>
<evidence type="ECO:0000256" key="8">
    <source>
        <dbReference type="ARBA" id="ARBA00035655"/>
    </source>
</evidence>
<feature type="transmembrane region" description="Helical" evidence="9">
    <location>
        <begin position="99"/>
        <end position="124"/>
    </location>
</feature>
<evidence type="ECO:0000313" key="10">
    <source>
        <dbReference type="EMBL" id="MBM6912270.1"/>
    </source>
</evidence>
<evidence type="ECO:0000256" key="9">
    <source>
        <dbReference type="SAM" id="Phobius"/>
    </source>
</evidence>
<comment type="similarity">
    <text evidence="8">Belongs to the TsuA/YedE (TC 9.B.102) family.</text>
</comment>
<evidence type="ECO:0000256" key="6">
    <source>
        <dbReference type="ARBA" id="ARBA00022989"/>
    </source>
</evidence>
<dbReference type="PANTHER" id="PTHR30574">
    <property type="entry name" value="INNER MEMBRANE PROTEIN YEDE"/>
    <property type="match status" value="1"/>
</dbReference>
<feature type="transmembrane region" description="Helical" evidence="9">
    <location>
        <begin position="369"/>
        <end position="386"/>
    </location>
</feature>
<evidence type="ECO:0000256" key="1">
    <source>
        <dbReference type="ARBA" id="ARBA00004429"/>
    </source>
</evidence>